<protein>
    <submittedName>
        <fullName evidence="4">Primosomal protein I</fullName>
    </submittedName>
</protein>
<organism evidence="4 5">
    <name type="scientific">Klebsiella pneumoniae</name>
    <dbReference type="NCBI Taxonomy" id="573"/>
    <lineage>
        <taxon>Bacteria</taxon>
        <taxon>Pseudomonadati</taxon>
        <taxon>Pseudomonadota</taxon>
        <taxon>Gammaproteobacteria</taxon>
        <taxon>Enterobacterales</taxon>
        <taxon>Enterobacteriaceae</taxon>
        <taxon>Klebsiella/Raoultella group</taxon>
        <taxon>Klebsiella</taxon>
        <taxon>Klebsiella pneumoniae complex</taxon>
    </lineage>
</organism>
<dbReference type="Gene3D" id="1.10.8.1180">
    <property type="match status" value="1"/>
</dbReference>
<evidence type="ECO:0000259" key="2">
    <source>
        <dbReference type="Pfam" id="PF17948"/>
    </source>
</evidence>
<dbReference type="InterPro" id="IPR040480">
    <property type="entry name" value="DnaT_DNA_bind"/>
</dbReference>
<dbReference type="EMBL" id="VINI01000020">
    <property type="protein sequence ID" value="MSS33324.1"/>
    <property type="molecule type" value="Genomic_DNA"/>
</dbReference>
<reference evidence="3 6" key="2">
    <citation type="submission" date="2019-07" db="EMBL/GenBank/DDBJ databases">
        <title>Genome sequence of OXA-232-producing Klebsiella pneumoniae ST23 from septicemic neonate.</title>
        <authorList>
            <person name="Mukherjee S."/>
            <person name="Naha S."/>
            <person name="Bhadury P."/>
            <person name="Basu S."/>
        </authorList>
    </citation>
    <scope>NUCLEOTIDE SEQUENCE [LARGE SCALE GENOMIC DNA]</scope>
    <source>
        <strain evidence="3 6">EN5275</strain>
    </source>
</reference>
<feature type="compositionally biased region" description="Basic and acidic residues" evidence="1">
    <location>
        <begin position="110"/>
        <end position="121"/>
    </location>
</feature>
<name>A0A330T7U1_KLEPN</name>
<evidence type="ECO:0000313" key="5">
    <source>
        <dbReference type="Proteomes" id="UP000252603"/>
    </source>
</evidence>
<dbReference type="AlphaFoldDB" id="A0A330T7U1"/>
<gene>
    <name evidence="4" type="primary">dnaT_2</name>
    <name evidence="3" type="ORF">FME62_21385</name>
    <name evidence="4" type="ORF">SAMEA4364603_05191</name>
</gene>
<evidence type="ECO:0000313" key="6">
    <source>
        <dbReference type="Proteomes" id="UP000468995"/>
    </source>
</evidence>
<evidence type="ECO:0000313" key="3">
    <source>
        <dbReference type="EMBL" id="MSS33324.1"/>
    </source>
</evidence>
<dbReference type="RefSeq" id="WP_021462582.1">
    <property type="nucleotide sequence ID" value="NZ_AP025246.1"/>
</dbReference>
<dbReference type="Pfam" id="PF17948">
    <property type="entry name" value="DnaT"/>
    <property type="match status" value="1"/>
</dbReference>
<evidence type="ECO:0000313" key="4">
    <source>
        <dbReference type="EMBL" id="SSK61251.1"/>
    </source>
</evidence>
<accession>A0A330T7U1</accession>
<dbReference type="EMBL" id="UFEU01000028">
    <property type="protein sequence ID" value="SSK61251.1"/>
    <property type="molecule type" value="Genomic_DNA"/>
</dbReference>
<feature type="domain" description="DnaT DNA-binding" evidence="2">
    <location>
        <begin position="179"/>
        <end position="249"/>
    </location>
</feature>
<sequence>MARIRTVKPEFWTDEKVVECSIPARLLFIGLFNFANDMGCLERSPKRLKMQIFPADALDCEPLIQELITHGLLTEYSVNDVCYLQIKGFLKHQKINRPSASKIPLPPEFTESKAGKEEKRVPNQGGLSEDSVNPHGGLTDGKGREGKGKGSNPTLYAQERNFPQQPQYLPGVDIPIGKFAMHDLWLPSQDWPRLAATWGIALPEPAYLPTELAEFTAYWKSEGKVFTQIQWEQKFARSVISARAKSKPQPATGGKDHAGIQPVNTASRAVQEIQAARERWEKQNGLAGGGYGMAALDSHGGNIFEPVDPEERGGALGYVDCPDWIDE</sequence>
<evidence type="ECO:0000256" key="1">
    <source>
        <dbReference type="SAM" id="MobiDB-lite"/>
    </source>
</evidence>
<proteinExistence type="predicted"/>
<reference evidence="4 5" key="1">
    <citation type="submission" date="2018-07" db="EMBL/GenBank/DDBJ databases">
        <authorList>
            <consortium name="Pathogen Informatics"/>
        </authorList>
    </citation>
    <scope>NUCLEOTIDE SEQUENCE [LARGE SCALE GENOMIC DNA]</scope>
    <source>
        <strain evidence="4 5">4300STDY6470422</strain>
    </source>
</reference>
<feature type="region of interest" description="Disordered" evidence="1">
    <location>
        <begin position="100"/>
        <end position="157"/>
    </location>
</feature>
<dbReference type="Proteomes" id="UP000468995">
    <property type="component" value="Unassembled WGS sequence"/>
</dbReference>
<dbReference type="Proteomes" id="UP000252603">
    <property type="component" value="Unassembled WGS sequence"/>
</dbReference>